<organism evidence="2 3">
    <name type="scientific">Propioniciclava flava</name>
    <dbReference type="NCBI Taxonomy" id="2072026"/>
    <lineage>
        <taxon>Bacteria</taxon>
        <taxon>Bacillati</taxon>
        <taxon>Actinomycetota</taxon>
        <taxon>Actinomycetes</taxon>
        <taxon>Propionibacteriales</taxon>
        <taxon>Propionibacteriaceae</taxon>
        <taxon>Propioniciclava</taxon>
    </lineage>
</organism>
<gene>
    <name evidence="2" type="ORF">C1706_00530</name>
</gene>
<protein>
    <submittedName>
        <fullName evidence="2">Uncharacterized protein</fullName>
    </submittedName>
</protein>
<reference evidence="2 3" key="1">
    <citation type="submission" date="2018-01" db="EMBL/GenBank/DDBJ databases">
        <title>Lactibacter flavus gen. nov., sp. nov., a novel bacterium of the family Propionibacteriaceae isolated from raw milk and dairy products.</title>
        <authorList>
            <person name="Wenning M."/>
            <person name="Breitenwieser F."/>
            <person name="Huptas C."/>
            <person name="von Neubeck M."/>
            <person name="Busse H.-J."/>
            <person name="Scherer S."/>
        </authorList>
    </citation>
    <scope>NUCLEOTIDE SEQUENCE [LARGE SCALE GENOMIC DNA]</scope>
    <source>
        <strain evidence="2 3">VG341</strain>
    </source>
</reference>
<feature type="transmembrane region" description="Helical" evidence="1">
    <location>
        <begin position="12"/>
        <end position="35"/>
    </location>
</feature>
<feature type="transmembrane region" description="Helical" evidence="1">
    <location>
        <begin position="41"/>
        <end position="63"/>
    </location>
</feature>
<keyword evidence="3" id="KW-1185">Reference proteome</keyword>
<comment type="caution">
    <text evidence="2">The sequence shown here is derived from an EMBL/GenBank/DDBJ whole genome shotgun (WGS) entry which is preliminary data.</text>
</comment>
<dbReference type="RefSeq" id="WP_129457256.1">
    <property type="nucleotide sequence ID" value="NZ_PPCV01000001.1"/>
</dbReference>
<evidence type="ECO:0000256" key="1">
    <source>
        <dbReference type="SAM" id="Phobius"/>
    </source>
</evidence>
<keyword evidence="1" id="KW-0472">Membrane</keyword>
<proteinExistence type="predicted"/>
<accession>A0A4Q2EI78</accession>
<evidence type="ECO:0000313" key="2">
    <source>
        <dbReference type="EMBL" id="RXW33290.1"/>
    </source>
</evidence>
<feature type="transmembrane region" description="Helical" evidence="1">
    <location>
        <begin position="94"/>
        <end position="111"/>
    </location>
</feature>
<dbReference type="Proteomes" id="UP000290624">
    <property type="component" value="Unassembled WGS sequence"/>
</dbReference>
<evidence type="ECO:0000313" key="3">
    <source>
        <dbReference type="Proteomes" id="UP000290624"/>
    </source>
</evidence>
<dbReference type="AlphaFoldDB" id="A0A4Q2EI78"/>
<dbReference type="EMBL" id="PPCV01000001">
    <property type="protein sequence ID" value="RXW33290.1"/>
    <property type="molecule type" value="Genomic_DNA"/>
</dbReference>
<feature type="transmembrane region" description="Helical" evidence="1">
    <location>
        <begin position="70"/>
        <end position="88"/>
    </location>
</feature>
<sequence length="122" mass="12000">MHPRRCTREPGLIAVAVASVALGAFLIVLAGLSLAAAHGGFSYGVAAALVVWALVVAGSGLLLWRGAGRLRGVVVAAGLMNLFAFGQMIPSNGLAVVGAVAGLACVVGPLLPGSRAALSGED</sequence>
<keyword evidence="1" id="KW-0812">Transmembrane</keyword>
<keyword evidence="1" id="KW-1133">Transmembrane helix</keyword>
<name>A0A4Q2EI78_9ACTN</name>